<organism evidence="4 5">
    <name type="scientific">Ligilactobacillus acidipiscis DSM 15836</name>
    <dbReference type="NCBI Taxonomy" id="1423716"/>
    <lineage>
        <taxon>Bacteria</taxon>
        <taxon>Bacillati</taxon>
        <taxon>Bacillota</taxon>
        <taxon>Bacilli</taxon>
        <taxon>Lactobacillales</taxon>
        <taxon>Lactobacillaceae</taxon>
        <taxon>Ligilactobacillus</taxon>
    </lineage>
</organism>
<dbReference type="Pfam" id="PF00534">
    <property type="entry name" value="Glycos_transf_1"/>
    <property type="match status" value="1"/>
</dbReference>
<feature type="domain" description="Glycosyltransferase subfamily 4-like N-terminal" evidence="3">
    <location>
        <begin position="81"/>
        <end position="154"/>
    </location>
</feature>
<protein>
    <submittedName>
        <fullName evidence="4">Uncharacterized protein</fullName>
    </submittedName>
</protein>
<gene>
    <name evidence="4" type="ORF">FC65_GL001871</name>
</gene>
<keyword evidence="1" id="KW-0808">Transferase</keyword>
<evidence type="ECO:0000313" key="5">
    <source>
        <dbReference type="Proteomes" id="UP000051217"/>
    </source>
</evidence>
<proteinExistence type="predicted"/>
<feature type="domain" description="Glycosyl transferase family 1" evidence="2">
    <location>
        <begin position="156"/>
        <end position="306"/>
    </location>
</feature>
<dbReference type="Proteomes" id="UP000051217">
    <property type="component" value="Unassembled WGS sequence"/>
</dbReference>
<reference evidence="4 5" key="1">
    <citation type="journal article" date="2015" name="Genome Announc.">
        <title>Expanding the biotechnology potential of lactobacilli through comparative genomics of 213 strains and associated genera.</title>
        <authorList>
            <person name="Sun Z."/>
            <person name="Harris H.M."/>
            <person name="McCann A."/>
            <person name="Guo C."/>
            <person name="Argimon S."/>
            <person name="Zhang W."/>
            <person name="Yang X."/>
            <person name="Jeffery I.B."/>
            <person name="Cooney J.C."/>
            <person name="Kagawa T.F."/>
            <person name="Liu W."/>
            <person name="Song Y."/>
            <person name="Salvetti E."/>
            <person name="Wrobel A."/>
            <person name="Rasinkangas P."/>
            <person name="Parkhill J."/>
            <person name="Rea M.C."/>
            <person name="O'Sullivan O."/>
            <person name="Ritari J."/>
            <person name="Douillard F.P."/>
            <person name="Paul Ross R."/>
            <person name="Yang R."/>
            <person name="Briner A.E."/>
            <person name="Felis G.E."/>
            <person name="de Vos W.M."/>
            <person name="Barrangou R."/>
            <person name="Klaenhammer T.R."/>
            <person name="Caufield P.W."/>
            <person name="Cui Y."/>
            <person name="Zhang H."/>
            <person name="O'Toole P.W."/>
        </authorList>
    </citation>
    <scope>NUCLEOTIDE SEQUENCE [LARGE SCALE GENOMIC DNA]</scope>
    <source>
        <strain evidence="4 5">DSM 15836</strain>
    </source>
</reference>
<name>A0ABR5PJW1_9LACO</name>
<accession>A0ABR5PJW1</accession>
<dbReference type="PANTHER" id="PTHR46401:SF2">
    <property type="entry name" value="GLYCOSYLTRANSFERASE WBBK-RELATED"/>
    <property type="match status" value="1"/>
</dbReference>
<keyword evidence="5" id="KW-1185">Reference proteome</keyword>
<evidence type="ECO:0000256" key="1">
    <source>
        <dbReference type="ARBA" id="ARBA00022679"/>
    </source>
</evidence>
<dbReference type="CDD" id="cd03801">
    <property type="entry name" value="GT4_PimA-like"/>
    <property type="match status" value="1"/>
</dbReference>
<dbReference type="Pfam" id="PF13439">
    <property type="entry name" value="Glyco_transf_4"/>
    <property type="match status" value="1"/>
</dbReference>
<evidence type="ECO:0000259" key="2">
    <source>
        <dbReference type="Pfam" id="PF00534"/>
    </source>
</evidence>
<dbReference type="SUPFAM" id="SSF53756">
    <property type="entry name" value="UDP-Glycosyltransferase/glycogen phosphorylase"/>
    <property type="match status" value="1"/>
</dbReference>
<dbReference type="PANTHER" id="PTHR46401">
    <property type="entry name" value="GLYCOSYLTRANSFERASE WBBK-RELATED"/>
    <property type="match status" value="1"/>
</dbReference>
<evidence type="ECO:0000313" key="4">
    <source>
        <dbReference type="EMBL" id="KRM27824.1"/>
    </source>
</evidence>
<comment type="caution">
    <text evidence="4">The sequence shown here is derived from an EMBL/GenBank/DDBJ whole genome shotgun (WGS) entry which is preliminary data.</text>
</comment>
<evidence type="ECO:0000259" key="3">
    <source>
        <dbReference type="Pfam" id="PF13439"/>
    </source>
</evidence>
<sequence>MKLVVLTKQFGNYTGATISTIELLKRISSNFDSVLVLTLKTDGTIIDNVNVTVLNGYLKLIKSLKKQKNVIGYSDDHLGFLFSLANINYVHTYHGNWPDARKLSFDMFIKSFYFMPLYKITIREAWKVISVSQYMQQHFVNLINKNNKVIYNGVKQKEIFEKKSDQNMNNYFIMVGNIDKRKYSRALKLFDELEKQGYKGTIDIYGAELDQLLVKKLDEYKFVNVKGIENSINYGKYNGLICTSASENLPVSIIEAIINRIPVISSNVGGIPEVVNYESGILLDVNDVNSFATTIINYEEKKISRQFADKVKATFNWDQSSDLYMQVFKKIGKNK</sequence>
<dbReference type="InterPro" id="IPR028098">
    <property type="entry name" value="Glyco_trans_4-like_N"/>
</dbReference>
<dbReference type="EMBL" id="AZFI01000061">
    <property type="protein sequence ID" value="KRM27824.1"/>
    <property type="molecule type" value="Genomic_DNA"/>
</dbReference>
<dbReference type="Gene3D" id="3.40.50.2000">
    <property type="entry name" value="Glycogen Phosphorylase B"/>
    <property type="match status" value="2"/>
</dbReference>
<dbReference type="RefSeq" id="WP_056971879.1">
    <property type="nucleotide sequence ID" value="NZ_AZFI01000061.1"/>
</dbReference>
<dbReference type="InterPro" id="IPR001296">
    <property type="entry name" value="Glyco_trans_1"/>
</dbReference>